<organism evidence="1 2">
    <name type="scientific">Enterococcus canis</name>
    <dbReference type="NCBI Taxonomy" id="214095"/>
    <lineage>
        <taxon>Bacteria</taxon>
        <taxon>Bacillati</taxon>
        <taxon>Bacillota</taxon>
        <taxon>Bacilli</taxon>
        <taxon>Lactobacillales</taxon>
        <taxon>Enterococcaceae</taxon>
        <taxon>Enterococcus</taxon>
    </lineage>
</organism>
<proteinExistence type="predicted"/>
<dbReference type="Proteomes" id="UP000181884">
    <property type="component" value="Unassembled WGS sequence"/>
</dbReference>
<dbReference type="AlphaFoldDB" id="A0A1L8RIL5"/>
<dbReference type="EMBL" id="JXKH01000002">
    <property type="protein sequence ID" value="OJG19573.1"/>
    <property type="molecule type" value="Genomic_DNA"/>
</dbReference>
<evidence type="ECO:0000313" key="1">
    <source>
        <dbReference type="EMBL" id="OJG19573.1"/>
    </source>
</evidence>
<dbReference type="STRING" id="214095.RU97_GL001144"/>
<comment type="caution">
    <text evidence="1">The sequence shown here is derived from an EMBL/GenBank/DDBJ whole genome shotgun (WGS) entry which is preliminary data.</text>
</comment>
<reference evidence="1 2" key="1">
    <citation type="submission" date="2014-12" db="EMBL/GenBank/DDBJ databases">
        <title>Draft genome sequences of 29 type strains of Enterococci.</title>
        <authorList>
            <person name="Zhong Z."/>
            <person name="Sun Z."/>
            <person name="Liu W."/>
            <person name="Zhang W."/>
            <person name="Zhang H."/>
        </authorList>
    </citation>
    <scope>NUCLEOTIDE SEQUENCE [LARGE SCALE GENOMIC DNA]</scope>
    <source>
        <strain evidence="1 2">DSM 17029</strain>
    </source>
</reference>
<sequence>MDVARLYLFEISENGIIKKMNKGGDPMNQQIRWTDPLTARLPH</sequence>
<accession>A0A1L8RIL5</accession>
<name>A0A1L8RIL5_9ENTE</name>
<gene>
    <name evidence="1" type="ORF">RU97_GL001144</name>
</gene>
<keyword evidence="2" id="KW-1185">Reference proteome</keyword>
<evidence type="ECO:0000313" key="2">
    <source>
        <dbReference type="Proteomes" id="UP000181884"/>
    </source>
</evidence>
<protein>
    <submittedName>
        <fullName evidence="1">Uncharacterized protein</fullName>
    </submittedName>
</protein>